<evidence type="ECO:0000256" key="1">
    <source>
        <dbReference type="ARBA" id="ARBA00023157"/>
    </source>
</evidence>
<organism evidence="4 5">
    <name type="scientific">Myripristis murdjan</name>
    <name type="common">pinecone soldierfish</name>
    <dbReference type="NCBI Taxonomy" id="586833"/>
    <lineage>
        <taxon>Eukaryota</taxon>
        <taxon>Metazoa</taxon>
        <taxon>Chordata</taxon>
        <taxon>Craniata</taxon>
        <taxon>Vertebrata</taxon>
        <taxon>Euteleostomi</taxon>
        <taxon>Actinopterygii</taxon>
        <taxon>Neopterygii</taxon>
        <taxon>Teleostei</taxon>
        <taxon>Neoteleostei</taxon>
        <taxon>Acanthomorphata</taxon>
        <taxon>Holocentriformes</taxon>
        <taxon>Holocentridae</taxon>
        <taxon>Myripristis</taxon>
    </lineage>
</organism>
<dbReference type="InterPro" id="IPR001846">
    <property type="entry name" value="VWF_type-D"/>
</dbReference>
<dbReference type="Ensembl" id="ENSMMDT00005003973.1">
    <property type="protein sequence ID" value="ENSMMDP00005003869.1"/>
    <property type="gene ID" value="ENSMMDG00005002149.1"/>
</dbReference>
<keyword evidence="2" id="KW-0325">Glycoprotein</keyword>
<proteinExistence type="predicted"/>
<dbReference type="SUPFAM" id="SSF57567">
    <property type="entry name" value="Serine protease inhibitors"/>
    <property type="match status" value="1"/>
</dbReference>
<reference evidence="4" key="3">
    <citation type="submission" date="2025-09" db="UniProtKB">
        <authorList>
            <consortium name="Ensembl"/>
        </authorList>
    </citation>
    <scope>IDENTIFICATION</scope>
</reference>
<name>A0A667WTS4_9TELE</name>
<dbReference type="Pfam" id="PF08742">
    <property type="entry name" value="C8"/>
    <property type="match status" value="1"/>
</dbReference>
<evidence type="ECO:0000313" key="5">
    <source>
        <dbReference type="Proteomes" id="UP000472263"/>
    </source>
</evidence>
<protein>
    <recommendedName>
        <fullName evidence="3">VWFD domain-containing protein</fullName>
    </recommendedName>
</protein>
<dbReference type="InterPro" id="IPR036084">
    <property type="entry name" value="Ser_inhib-like_sf"/>
</dbReference>
<dbReference type="PROSITE" id="PS51233">
    <property type="entry name" value="VWFD"/>
    <property type="match status" value="1"/>
</dbReference>
<evidence type="ECO:0000259" key="3">
    <source>
        <dbReference type="PROSITE" id="PS51233"/>
    </source>
</evidence>
<keyword evidence="5" id="KW-1185">Reference proteome</keyword>
<accession>A0A667WTS4</accession>
<evidence type="ECO:0000313" key="4">
    <source>
        <dbReference type="Ensembl" id="ENSMMDP00005003869.1"/>
    </source>
</evidence>
<dbReference type="Pfam" id="PF00094">
    <property type="entry name" value="VWD"/>
    <property type="match status" value="1"/>
</dbReference>
<keyword evidence="1" id="KW-1015">Disulfide bond</keyword>
<reference evidence="4" key="1">
    <citation type="submission" date="2019-06" db="EMBL/GenBank/DDBJ databases">
        <authorList>
            <consortium name="Wellcome Sanger Institute Data Sharing"/>
        </authorList>
    </citation>
    <scope>NUCLEOTIDE SEQUENCE [LARGE SCALE GENOMIC DNA]</scope>
</reference>
<dbReference type="SMART" id="SM00216">
    <property type="entry name" value="VWD"/>
    <property type="match status" value="1"/>
</dbReference>
<dbReference type="Proteomes" id="UP000472263">
    <property type="component" value="Chromosome 3"/>
</dbReference>
<dbReference type="InParanoid" id="A0A667WTS4"/>
<dbReference type="AlphaFoldDB" id="A0A667WTS4"/>
<dbReference type="PANTHER" id="PTHR11339:SF406">
    <property type="entry name" value="MUCIN-5AC-LIKE"/>
    <property type="match status" value="1"/>
</dbReference>
<dbReference type="GeneTree" id="ENSGT00940000156076"/>
<dbReference type="PANTHER" id="PTHR11339">
    <property type="entry name" value="EXTRACELLULAR MATRIX GLYCOPROTEIN RELATED"/>
    <property type="match status" value="1"/>
</dbReference>
<dbReference type="SMART" id="SM00832">
    <property type="entry name" value="C8"/>
    <property type="match status" value="1"/>
</dbReference>
<reference evidence="4" key="2">
    <citation type="submission" date="2025-08" db="UniProtKB">
        <authorList>
            <consortium name="Ensembl"/>
        </authorList>
    </citation>
    <scope>IDENTIFICATION</scope>
</reference>
<sequence>MVYNVSDHDGWCYVGFCRDDAGCHDGEVWQESNCLTGICHHGEVIYNRTHCEPVREVVCANGYPPVKIYDKSGCCYQYQCQCICYGWGDPHYVTFDGTYYGFQGNCSYWLVKEILPKYNFSVVIDNYYCGSPDGLSCPQSLTVFYQSYKIFITQKDINGIFTSLIYVNDKQVHPAYQTGDFRITTNGIETLLVIPAIDAKITFTGLIFSIYLPYDKFNHNTEGQCGTCDNNRTDDCMLPNGKIDSSCPHMAHEWRLNNSRCQTEPPPTPPPSPPTCNATICDIISSSVFKECHKVINYEPFIVACKFDVCHMHLDHIGCTSIQTYAEACAEAGVCVAWRNATDGLCDYKCRSPKVYKACGPMVEPTCDFRYNQKFIYTSNEFSALSDVKLEGCYCPPPLILLSATSDECVRGCGKKQRRIYGCEECVCEEDTLQVSCRKVCPPLPPLSCDHQGQVKVTDTSGCCPKEKCGERSVCVCVCVCVGEGEVVHMSLCEECCLCKVHMFAVYCVFFVCVCVCVCVQGYEYQPVPNQCCGKCVQTSCIVLLPNNITHTFKVGRLFISIKIIIILIKMISNNNNKMSLSSTFQNIVPMWFPTAQ</sequence>
<dbReference type="InterPro" id="IPR050780">
    <property type="entry name" value="Mucin_vWF_Thrombospondin_sf"/>
</dbReference>
<dbReference type="InterPro" id="IPR014853">
    <property type="entry name" value="VWF/SSPO/ZAN-like_Cys-rich_dom"/>
</dbReference>
<evidence type="ECO:0000256" key="2">
    <source>
        <dbReference type="ARBA" id="ARBA00023180"/>
    </source>
</evidence>
<feature type="domain" description="VWFD" evidence="3">
    <location>
        <begin position="82"/>
        <end position="262"/>
    </location>
</feature>